<feature type="region of interest" description="Disordered" evidence="8">
    <location>
        <begin position="469"/>
        <end position="489"/>
    </location>
</feature>
<dbReference type="PROSITE" id="PS50055">
    <property type="entry name" value="TYR_PHOSPHATASE_PTP"/>
    <property type="match status" value="1"/>
</dbReference>
<evidence type="ECO:0000256" key="7">
    <source>
        <dbReference type="ARBA" id="ARBA00034734"/>
    </source>
</evidence>
<gene>
    <name evidence="11" type="ORF">DGAL_LOCUS7454</name>
</gene>
<keyword evidence="3" id="KW-0963">Cytoplasm</keyword>
<dbReference type="InterPro" id="IPR000387">
    <property type="entry name" value="Tyr_Pase_dom"/>
</dbReference>
<accession>A0A8J2RL37</accession>
<evidence type="ECO:0000259" key="10">
    <source>
        <dbReference type="PROSITE" id="PS50056"/>
    </source>
</evidence>
<evidence type="ECO:0000256" key="2">
    <source>
        <dbReference type="ARBA" id="ARBA00013064"/>
    </source>
</evidence>
<feature type="compositionally biased region" description="Polar residues" evidence="8">
    <location>
        <begin position="974"/>
        <end position="987"/>
    </location>
</feature>
<keyword evidence="4" id="KW-0597">Phosphoprotein</keyword>
<dbReference type="GO" id="GO:0004726">
    <property type="term" value="F:non-membrane spanning protein tyrosine phosphatase activity"/>
    <property type="evidence" value="ECO:0007669"/>
    <property type="project" value="InterPro"/>
</dbReference>
<dbReference type="InterPro" id="IPR016130">
    <property type="entry name" value="Tyr_Pase_AS"/>
</dbReference>
<feature type="compositionally biased region" description="Polar residues" evidence="8">
    <location>
        <begin position="1299"/>
        <end position="1311"/>
    </location>
</feature>
<dbReference type="SMART" id="SM00194">
    <property type="entry name" value="PTPc"/>
    <property type="match status" value="1"/>
</dbReference>
<dbReference type="OrthoDB" id="8609993at2759"/>
<dbReference type="Proteomes" id="UP000789390">
    <property type="component" value="Unassembled WGS sequence"/>
</dbReference>
<dbReference type="InterPro" id="IPR003595">
    <property type="entry name" value="Tyr_Pase_cat"/>
</dbReference>
<feature type="region of interest" description="Disordered" evidence="8">
    <location>
        <begin position="953"/>
        <end position="990"/>
    </location>
</feature>
<dbReference type="GO" id="GO:0005737">
    <property type="term" value="C:cytoplasm"/>
    <property type="evidence" value="ECO:0007669"/>
    <property type="project" value="UniProtKB-SubCell"/>
</dbReference>
<feature type="compositionally biased region" description="Polar residues" evidence="8">
    <location>
        <begin position="1269"/>
        <end position="1283"/>
    </location>
</feature>
<feature type="region of interest" description="Disordered" evidence="8">
    <location>
        <begin position="1009"/>
        <end position="1050"/>
    </location>
</feature>
<evidence type="ECO:0000256" key="4">
    <source>
        <dbReference type="ARBA" id="ARBA00022553"/>
    </source>
</evidence>
<feature type="region of interest" description="Disordered" evidence="8">
    <location>
        <begin position="1299"/>
        <end position="1319"/>
    </location>
</feature>
<feature type="compositionally biased region" description="Basic and acidic residues" evidence="8">
    <location>
        <begin position="469"/>
        <end position="480"/>
    </location>
</feature>
<dbReference type="PROSITE" id="PS00383">
    <property type="entry name" value="TYR_PHOSPHATASE_1"/>
    <property type="match status" value="1"/>
</dbReference>
<comment type="similarity">
    <text evidence="7">Belongs to the protein-tyrosine phosphatase family. Non-receptor class 4 subfamily.</text>
</comment>
<feature type="compositionally biased region" description="Polar residues" evidence="8">
    <location>
        <begin position="1036"/>
        <end position="1050"/>
    </location>
</feature>
<feature type="compositionally biased region" description="Polar residues" evidence="8">
    <location>
        <begin position="896"/>
        <end position="909"/>
    </location>
</feature>
<feature type="compositionally biased region" description="Polar residues" evidence="8">
    <location>
        <begin position="542"/>
        <end position="553"/>
    </location>
</feature>
<feature type="region of interest" description="Disordered" evidence="8">
    <location>
        <begin position="1244"/>
        <end position="1283"/>
    </location>
</feature>
<dbReference type="EC" id="3.1.3.48" evidence="2"/>
<evidence type="ECO:0000313" key="11">
    <source>
        <dbReference type="EMBL" id="CAH0104547.1"/>
    </source>
</evidence>
<dbReference type="Gene3D" id="3.90.190.10">
    <property type="entry name" value="Protein tyrosine phosphatase superfamily"/>
    <property type="match status" value="1"/>
</dbReference>
<proteinExistence type="inferred from homology"/>
<evidence type="ECO:0000259" key="9">
    <source>
        <dbReference type="PROSITE" id="PS50055"/>
    </source>
</evidence>
<name>A0A8J2RL37_9CRUS</name>
<evidence type="ECO:0000256" key="3">
    <source>
        <dbReference type="ARBA" id="ARBA00022490"/>
    </source>
</evidence>
<evidence type="ECO:0000256" key="5">
    <source>
        <dbReference type="ARBA" id="ARBA00022801"/>
    </source>
</evidence>
<evidence type="ECO:0000256" key="6">
    <source>
        <dbReference type="ARBA" id="ARBA00022912"/>
    </source>
</evidence>
<dbReference type="InterPro" id="IPR029021">
    <property type="entry name" value="Prot-tyrosine_phosphatase-like"/>
</dbReference>
<dbReference type="PANTHER" id="PTHR45983">
    <property type="entry name" value="TYROSINE PHOSPHATSE N18, PUTATIVE-RELATED"/>
    <property type="match status" value="1"/>
</dbReference>
<keyword evidence="12" id="KW-1185">Reference proteome</keyword>
<feature type="domain" description="Tyrosine-protein phosphatase" evidence="9">
    <location>
        <begin position="57"/>
        <end position="290"/>
    </location>
</feature>
<evidence type="ECO:0000256" key="8">
    <source>
        <dbReference type="SAM" id="MobiDB-lite"/>
    </source>
</evidence>
<dbReference type="InterPro" id="IPR000242">
    <property type="entry name" value="PTP_cat"/>
</dbReference>
<evidence type="ECO:0000313" key="12">
    <source>
        <dbReference type="Proteomes" id="UP000789390"/>
    </source>
</evidence>
<feature type="compositionally biased region" description="Low complexity" evidence="8">
    <location>
        <begin position="962"/>
        <end position="973"/>
    </location>
</feature>
<dbReference type="Pfam" id="PF00102">
    <property type="entry name" value="Y_phosphatase"/>
    <property type="match status" value="1"/>
</dbReference>
<dbReference type="PANTHER" id="PTHR45983:SF2">
    <property type="entry name" value="PROTEIN-TYROSINE-PHOSPHATASE"/>
    <property type="match status" value="1"/>
</dbReference>
<comment type="subcellular location">
    <subcellularLocation>
        <location evidence="1">Cytoplasm</location>
    </subcellularLocation>
</comment>
<feature type="compositionally biased region" description="Low complexity" evidence="8">
    <location>
        <begin position="388"/>
        <end position="419"/>
    </location>
</feature>
<dbReference type="PRINTS" id="PR00700">
    <property type="entry name" value="PRTYPHPHTASE"/>
</dbReference>
<feature type="region of interest" description="Disordered" evidence="8">
    <location>
        <begin position="540"/>
        <end position="569"/>
    </location>
</feature>
<keyword evidence="5" id="KW-0378">Hydrolase</keyword>
<sequence length="1319" mass="145424">MKAGGNGERAPLRTVLQNFLNHVETLEKRKNGGDDQYDKEFQELKLLSESLKGMSMYSCKEVDCTRVILTEIDGIPGSDYINANYIRGASGSQAYIASQGPLVHTVTDFWRMVVECDVQVIIMDGNEEDGKHKCECYWADSDQETRSYGPYTVKLLKSRRMCNDFNLRTMELIYVNSTGETITRTVVQFHYWAWPDHGVPALVRPLLDMVRLIRDCQASETLPLLIHCSAGCGRTGTICAIDYVWGLLRAGKLMENFSLFELISDMRRQRVAMVQTKDQYILVHRALRELFIEQLKMIDAHPYENLDVNGHPLICPPQEIRIDPSYETIFVKVNSTVSEVNEEDDVCQEESIDQIPWPVLQFQSNLAAINSAPPLPDKKKKSGGPSSGQGSPVSNPGETKKTVSIGSSESSKESSPPTSLERILLKSSDPELSNENVKEEEEVLKHKASPKSGLSRKSSILKIRAFFEKSHSEPRSEKKSNIAGTRKASSFRIRDGPRFYRSLEDDHSSHTPEKTIKESNEILSHNKMTVAQGMELIGVDGPSTQKETQTISPLNAERNSDEKPSLPVKRSKSMKVYRGFDIRTELNESVAHKHVESISTAVIREVTVPATCGVVLSKTPSVTYISSKDILCKTATENTAKHVRKNANDRSPSYETSLPLATSSLDRGKEQRFAKSTSLSVTPTTCGSLDRGVVENKITPTYVNVLMRNQEVANTSKLDNDTRQLLHDCQAYLMDGDGSELVLPREDKTQRSTPHVKKHKNQQLKERRHSFKNAVVQHPEQPESPTVSLTMDTGEENYAILENFERVMHFDDEETSKSRNGRKIHEYEAIWLSSKKPTVIGSETVGENTDCVVGVETKDSVFVQKSDEIRLLLNELQSTHSDGEPRQPSPVVAPTPTYNFLSQTENPTSPRLHPDRVLSELQELVERANRNKEETTKSETLILPTLSLSTLQRVSPSSPSVQLNPLRLNPQLPTSQTDVPSPTSPSLTKFFIPAPSSISNTPTPGLISPIPIKMTPSAPSSPIAPSYSAAVGPCRSSPSSTDATHQPITPNISITKIYPKADSQPMASVLVNKTEPKAPAFRPPPPYPTKFYVKMPSISKEVTSIASTSAVNQIRLSPQVQRRVPPEYKAPPPVKLLAQAKPTQPVAPPRSKRQVASTSQLPAMVAFPKGPPIPTRTFSSTSLPGIDVDAVAAVMAAAENSSARGSSTGGSSSPTTAANKALSKALGKFHATAASFKTKLAQLSDGKDGGGELSPLPTSQSKLERESSFVKQTAGNKSLSEQNSIDHYNDNFRITQTDGATMNNTAEATSYTRKKQHYL</sequence>
<feature type="region of interest" description="Disordered" evidence="8">
    <location>
        <begin position="370"/>
        <end position="456"/>
    </location>
</feature>
<dbReference type="SUPFAM" id="SSF52799">
    <property type="entry name" value="(Phosphotyrosine protein) phosphatases II"/>
    <property type="match status" value="1"/>
</dbReference>
<reference evidence="11" key="1">
    <citation type="submission" date="2021-11" db="EMBL/GenBank/DDBJ databases">
        <authorList>
            <person name="Schell T."/>
        </authorList>
    </citation>
    <scope>NUCLEOTIDE SEQUENCE</scope>
    <source>
        <strain evidence="11">M5</strain>
    </source>
</reference>
<dbReference type="EMBL" id="CAKKLH010000146">
    <property type="protein sequence ID" value="CAH0104547.1"/>
    <property type="molecule type" value="Genomic_DNA"/>
</dbReference>
<feature type="region of interest" description="Disordered" evidence="8">
    <location>
        <begin position="877"/>
        <end position="913"/>
    </location>
</feature>
<comment type="caution">
    <text evidence="11">The sequence shown here is derived from an EMBL/GenBank/DDBJ whole genome shotgun (WGS) entry which is preliminary data.</text>
</comment>
<feature type="compositionally biased region" description="Low complexity" evidence="8">
    <location>
        <begin position="1016"/>
        <end position="1030"/>
    </location>
</feature>
<dbReference type="PROSITE" id="PS50056">
    <property type="entry name" value="TYR_PHOSPHATASE_2"/>
    <property type="match status" value="1"/>
</dbReference>
<dbReference type="GO" id="GO:0005634">
    <property type="term" value="C:nucleus"/>
    <property type="evidence" value="ECO:0007669"/>
    <property type="project" value="TreeGrafter"/>
</dbReference>
<organism evidence="11 12">
    <name type="scientific">Daphnia galeata</name>
    <dbReference type="NCBI Taxonomy" id="27404"/>
    <lineage>
        <taxon>Eukaryota</taxon>
        <taxon>Metazoa</taxon>
        <taxon>Ecdysozoa</taxon>
        <taxon>Arthropoda</taxon>
        <taxon>Crustacea</taxon>
        <taxon>Branchiopoda</taxon>
        <taxon>Diplostraca</taxon>
        <taxon>Cladocera</taxon>
        <taxon>Anomopoda</taxon>
        <taxon>Daphniidae</taxon>
        <taxon>Daphnia</taxon>
    </lineage>
</organism>
<dbReference type="InterPro" id="IPR047170">
    <property type="entry name" value="PTN12/18/22"/>
</dbReference>
<keyword evidence="6" id="KW-0904">Protein phosphatase</keyword>
<dbReference type="SMART" id="SM00404">
    <property type="entry name" value="PTPc_motif"/>
    <property type="match status" value="1"/>
</dbReference>
<feature type="domain" description="Tyrosine specific protein phosphatases" evidence="10">
    <location>
        <begin position="204"/>
        <end position="281"/>
    </location>
</feature>
<evidence type="ECO:0000256" key="1">
    <source>
        <dbReference type="ARBA" id="ARBA00004496"/>
    </source>
</evidence>
<protein>
    <recommendedName>
        <fullName evidence="2">protein-tyrosine-phosphatase</fullName>
        <ecNumber evidence="2">3.1.3.48</ecNumber>
    </recommendedName>
</protein>
<dbReference type="FunFam" id="3.90.190.10:FF:000045">
    <property type="entry name" value="Tyrosine-protein phosphatase non-receptor type 12"/>
    <property type="match status" value="1"/>
</dbReference>
<dbReference type="GO" id="GO:0048666">
    <property type="term" value="P:neuron development"/>
    <property type="evidence" value="ECO:0007669"/>
    <property type="project" value="UniProtKB-ARBA"/>
</dbReference>